<evidence type="ECO:0000313" key="4">
    <source>
        <dbReference type="EMBL" id="TLS51208.1"/>
    </source>
</evidence>
<dbReference type="InterPro" id="IPR046342">
    <property type="entry name" value="CBS_dom_sf"/>
</dbReference>
<accession>A0A5R9GCV8</accession>
<feature type="domain" description="CBS" evidence="3">
    <location>
        <begin position="7"/>
        <end position="65"/>
    </location>
</feature>
<dbReference type="CDD" id="cd09834">
    <property type="entry name" value="CBS_pair_bac"/>
    <property type="match status" value="1"/>
</dbReference>
<dbReference type="Gene3D" id="3.10.580.10">
    <property type="entry name" value="CBS-domain"/>
    <property type="match status" value="1"/>
</dbReference>
<dbReference type="SUPFAM" id="SSF54631">
    <property type="entry name" value="CBS-domain pair"/>
    <property type="match status" value="1"/>
</dbReference>
<evidence type="ECO:0000259" key="3">
    <source>
        <dbReference type="PROSITE" id="PS51371"/>
    </source>
</evidence>
<protein>
    <submittedName>
        <fullName evidence="4">CBS domain-containing protein</fullName>
    </submittedName>
</protein>
<comment type="caution">
    <text evidence="4">The sequence shown here is derived from an EMBL/GenBank/DDBJ whole genome shotgun (WGS) entry which is preliminary data.</text>
</comment>
<dbReference type="AlphaFoldDB" id="A0A5R9GCV8"/>
<dbReference type="Proteomes" id="UP000309676">
    <property type="component" value="Unassembled WGS sequence"/>
</dbReference>
<dbReference type="PROSITE" id="PS51371">
    <property type="entry name" value="CBS"/>
    <property type="match status" value="1"/>
</dbReference>
<keyword evidence="5" id="KW-1185">Reference proteome</keyword>
<keyword evidence="1 2" id="KW-0129">CBS domain</keyword>
<dbReference type="PANTHER" id="PTHR43080:SF26">
    <property type="entry name" value="REGULATORY PROTEIN"/>
    <property type="match status" value="1"/>
</dbReference>
<dbReference type="OrthoDB" id="384703at2"/>
<evidence type="ECO:0000313" key="5">
    <source>
        <dbReference type="Proteomes" id="UP000309676"/>
    </source>
</evidence>
<dbReference type="PANTHER" id="PTHR43080">
    <property type="entry name" value="CBS DOMAIN-CONTAINING PROTEIN CBSX3, MITOCHONDRIAL"/>
    <property type="match status" value="1"/>
</dbReference>
<organism evidence="4 5">
    <name type="scientific">Paenibacillus antri</name>
    <dbReference type="NCBI Taxonomy" id="2582848"/>
    <lineage>
        <taxon>Bacteria</taxon>
        <taxon>Bacillati</taxon>
        <taxon>Bacillota</taxon>
        <taxon>Bacilli</taxon>
        <taxon>Bacillales</taxon>
        <taxon>Paenibacillaceae</taxon>
        <taxon>Paenibacillus</taxon>
    </lineage>
</organism>
<name>A0A5R9GCV8_9BACL</name>
<dbReference type="InterPro" id="IPR051257">
    <property type="entry name" value="Diverse_CBS-Domain"/>
</dbReference>
<reference evidence="4 5" key="1">
    <citation type="submission" date="2019-05" db="EMBL/GenBank/DDBJ databases">
        <authorList>
            <person name="Narsing Rao M.P."/>
            <person name="Li W.J."/>
        </authorList>
    </citation>
    <scope>NUCLEOTIDE SEQUENCE [LARGE SCALE GENOMIC DNA]</scope>
    <source>
        <strain evidence="4 5">SYSU_K30003</strain>
    </source>
</reference>
<evidence type="ECO:0000256" key="1">
    <source>
        <dbReference type="ARBA" id="ARBA00023122"/>
    </source>
</evidence>
<dbReference type="InterPro" id="IPR000644">
    <property type="entry name" value="CBS_dom"/>
</dbReference>
<proteinExistence type="predicted"/>
<gene>
    <name evidence="4" type="ORF">FE782_15860</name>
</gene>
<dbReference type="Pfam" id="PF00571">
    <property type="entry name" value="CBS"/>
    <property type="match status" value="2"/>
</dbReference>
<sequence>MNVAFFILPKTEVITLTPSHTMRQALERMDRHGYTAVPLVDEQGKYAGTITEGDLLFKMKNEPELKFTDTHRVALRSVPQRRNVVPVKIDAVMEDLIKLAVTQNFVPVVDDMDVFIGIVRRSDIIEYCYGKMAR</sequence>
<dbReference type="EMBL" id="VCIW01000010">
    <property type="protein sequence ID" value="TLS51208.1"/>
    <property type="molecule type" value="Genomic_DNA"/>
</dbReference>
<dbReference type="RefSeq" id="WP_138195202.1">
    <property type="nucleotide sequence ID" value="NZ_VCIW01000010.1"/>
</dbReference>
<dbReference type="SMART" id="SM00116">
    <property type="entry name" value="CBS"/>
    <property type="match status" value="2"/>
</dbReference>
<evidence type="ECO:0000256" key="2">
    <source>
        <dbReference type="PROSITE-ProRule" id="PRU00703"/>
    </source>
</evidence>